<evidence type="ECO:0000313" key="1">
    <source>
        <dbReference type="EMBL" id="PPE75664.1"/>
    </source>
</evidence>
<keyword evidence="2" id="KW-1185">Reference proteome</keyword>
<dbReference type="Pfam" id="PF07394">
    <property type="entry name" value="DUF1501"/>
    <property type="match status" value="1"/>
</dbReference>
<sequence>MPLNLRTTLGNLLPAAKPAAAPNPPSAAAASVAPAAAASVAPAAAPAAARTAAAAAPANDHTLVVVFQRFAADWINMLVPYGDPDYAVLRPNLKVTNPVVLDGFFGLNPGLNALKPLYDAGRLGFVTATGWIPLDSRDRSHFYAQTLAEAGARAGVTGGWLGRAMLRTPATENVWNAIAAENSIPASLQGYPGAIAVRDFADLDHGSTMGIAVTALIEAVAELAGPPGDTTRRLAQGMRALTETPPPAPTAAYPGTALGNGLRVAAQAIRAGMSPRVVTVNSEDDWDTHVVQASRHAVSLPNFANALVAFHTDLGNLMDKVTVVTMTEFGRKARENFGGTDHGTASSMLVMGGGVLGGRVHGRWPGLSPQALFQNEDLEPTTDFRAVLAEILVKRLGVNLADIEQVFPGGYAGQGNWRNFLL</sequence>
<comment type="caution">
    <text evidence="1">The sequence shown here is derived from an EMBL/GenBank/DDBJ whole genome shotgun (WGS) entry which is preliminary data.</text>
</comment>
<dbReference type="OrthoDB" id="9779968at2"/>
<dbReference type="PANTHER" id="PTHR43737:SF1">
    <property type="entry name" value="DUF1501 DOMAIN-CONTAINING PROTEIN"/>
    <property type="match status" value="1"/>
</dbReference>
<dbReference type="EMBL" id="PSNW01000001">
    <property type="protein sequence ID" value="PPE75664.1"/>
    <property type="molecule type" value="Genomic_DNA"/>
</dbReference>
<name>A0A2S5TL03_9GAMM</name>
<gene>
    <name evidence="1" type="ORF">C3942_01860</name>
</gene>
<protein>
    <recommendedName>
        <fullName evidence="3">DUF1501 domain-containing protein</fullName>
    </recommendedName>
</protein>
<evidence type="ECO:0000313" key="2">
    <source>
        <dbReference type="Proteomes" id="UP000238220"/>
    </source>
</evidence>
<organism evidence="1 2">
    <name type="scientific">Solimonas fluminis</name>
    <dbReference type="NCBI Taxonomy" id="2086571"/>
    <lineage>
        <taxon>Bacteria</taxon>
        <taxon>Pseudomonadati</taxon>
        <taxon>Pseudomonadota</taxon>
        <taxon>Gammaproteobacteria</taxon>
        <taxon>Nevskiales</taxon>
        <taxon>Nevskiaceae</taxon>
        <taxon>Solimonas</taxon>
    </lineage>
</organism>
<dbReference type="InterPro" id="IPR010869">
    <property type="entry name" value="DUF1501"/>
</dbReference>
<dbReference type="PANTHER" id="PTHR43737">
    <property type="entry name" value="BLL7424 PROTEIN"/>
    <property type="match status" value="1"/>
</dbReference>
<accession>A0A2S5TL03</accession>
<reference evidence="1 2" key="1">
    <citation type="submission" date="2018-02" db="EMBL/GenBank/DDBJ databases">
        <title>Genome sequencing of Solimonas sp. HR-BB.</title>
        <authorList>
            <person name="Lee Y."/>
            <person name="Jeon C.O."/>
        </authorList>
    </citation>
    <scope>NUCLEOTIDE SEQUENCE [LARGE SCALE GENOMIC DNA]</scope>
    <source>
        <strain evidence="1 2">HR-BB</strain>
    </source>
</reference>
<proteinExistence type="predicted"/>
<evidence type="ECO:0008006" key="3">
    <source>
        <dbReference type="Google" id="ProtNLM"/>
    </source>
</evidence>
<dbReference type="RefSeq" id="WP_104228629.1">
    <property type="nucleotide sequence ID" value="NZ_PSNW01000001.1"/>
</dbReference>
<dbReference type="AlphaFoldDB" id="A0A2S5TL03"/>
<dbReference type="Proteomes" id="UP000238220">
    <property type="component" value="Unassembled WGS sequence"/>
</dbReference>